<evidence type="ECO:0000313" key="5">
    <source>
        <dbReference type="Proteomes" id="UP000268285"/>
    </source>
</evidence>
<dbReference type="EMBL" id="UPHU01000001">
    <property type="protein sequence ID" value="VBA52969.1"/>
    <property type="molecule type" value="Genomic_DNA"/>
</dbReference>
<dbReference type="PANTHER" id="PTHR37042:SF4">
    <property type="entry name" value="OUTER MEMBRANE PROTEIN RV1973"/>
    <property type="match status" value="1"/>
</dbReference>
<keyword evidence="2 3" id="KW-0472">Membrane</keyword>
<evidence type="ECO:0000256" key="3">
    <source>
        <dbReference type="SAM" id="Phobius"/>
    </source>
</evidence>
<sequence length="210" mass="22746">MWSSKWSGSKYGARRADTFAGQGSAATPGAHDGVSAVRASRYGDAAGAAGSARPNHRWLDVVAVAVVAALGGLVFGGWVLFQQHQKDDAAMEALGAAQNYVLKLTNLDSETVDARFADIMDGSTGEFNDSYRKSSQQFRQELVERQVHTRGSVVAAAVKSATPDKVVVLMFVDESISNRDSSRSQLDHVRIKMTMVKLNGRWMARKVQLL</sequence>
<evidence type="ECO:0000313" key="4">
    <source>
        <dbReference type="EMBL" id="VBA52969.1"/>
    </source>
</evidence>
<feature type="transmembrane region" description="Helical" evidence="3">
    <location>
        <begin position="61"/>
        <end position="81"/>
    </location>
</feature>
<dbReference type="AlphaFoldDB" id="A0A498QW11"/>
<name>A0A498QW11_9MYCO</name>
<proteinExistence type="predicted"/>
<dbReference type="Proteomes" id="UP000268285">
    <property type="component" value="Unassembled WGS sequence"/>
</dbReference>
<accession>A0A498QW11</accession>
<comment type="subcellular location">
    <subcellularLocation>
        <location evidence="1">Membrane</location>
    </subcellularLocation>
</comment>
<evidence type="ECO:0008006" key="6">
    <source>
        <dbReference type="Google" id="ProtNLM"/>
    </source>
</evidence>
<evidence type="ECO:0000256" key="1">
    <source>
        <dbReference type="ARBA" id="ARBA00004370"/>
    </source>
</evidence>
<dbReference type="PANTHER" id="PTHR37042">
    <property type="entry name" value="OUTER MEMBRANE PROTEIN RV1973"/>
    <property type="match status" value="1"/>
</dbReference>
<keyword evidence="3" id="KW-1133">Transmembrane helix</keyword>
<keyword evidence="3" id="KW-0812">Transmembrane</keyword>
<gene>
    <name evidence="4" type="ORF">LAUMK142_03794</name>
</gene>
<keyword evidence="5" id="KW-1185">Reference proteome</keyword>
<dbReference type="GO" id="GO:0016020">
    <property type="term" value="C:membrane"/>
    <property type="evidence" value="ECO:0007669"/>
    <property type="project" value="UniProtKB-SubCell"/>
</dbReference>
<organism evidence="4 5">
    <name type="scientific">Mycobacterium pseudokansasii</name>
    <dbReference type="NCBI Taxonomy" id="2341080"/>
    <lineage>
        <taxon>Bacteria</taxon>
        <taxon>Bacillati</taxon>
        <taxon>Actinomycetota</taxon>
        <taxon>Actinomycetes</taxon>
        <taxon>Mycobacteriales</taxon>
        <taxon>Mycobacteriaceae</taxon>
        <taxon>Mycobacterium</taxon>
    </lineage>
</organism>
<protein>
    <recommendedName>
        <fullName evidence="6">Mce associated membrane protein</fullName>
    </recommendedName>
</protein>
<evidence type="ECO:0000256" key="2">
    <source>
        <dbReference type="ARBA" id="ARBA00023136"/>
    </source>
</evidence>
<reference evidence="4 5" key="1">
    <citation type="submission" date="2018-09" db="EMBL/GenBank/DDBJ databases">
        <authorList>
            <person name="Tagini F."/>
        </authorList>
    </citation>
    <scope>NUCLEOTIDE SEQUENCE [LARGE SCALE GENOMIC DNA]</scope>
    <source>
        <strain evidence="4 5">MK142</strain>
    </source>
</reference>